<accession>A0A3P8WXX9</accession>
<evidence type="ECO:0000259" key="1">
    <source>
        <dbReference type="Pfam" id="PF08628"/>
    </source>
</evidence>
<proteinExistence type="predicted"/>
<keyword evidence="3" id="KW-1185">Reference proteome</keyword>
<dbReference type="STRING" id="244447.ENSCSEP00000030241"/>
<reference evidence="2" key="1">
    <citation type="submission" date="2025-08" db="UniProtKB">
        <authorList>
            <consortium name="Ensembl"/>
        </authorList>
    </citation>
    <scope>IDENTIFICATION</scope>
</reference>
<dbReference type="PANTHER" id="PTHR22775">
    <property type="entry name" value="SORTING NEXIN"/>
    <property type="match status" value="1"/>
</dbReference>
<dbReference type="InterPro" id="IPR013937">
    <property type="entry name" value="Sorting_nexin_C"/>
</dbReference>
<dbReference type="AlphaFoldDB" id="A0A3P8WXX9"/>
<sequence length="187" mass="22112">MVRPLRSQVPPLLPKAEIDPEHCRVSAQLDDNVDDNIPLRVMLLLMDEVFDLKEKNQWLHRNIKNLLQQLIRATYGDTINNHKMSDYSNRDSYWPNGILAETPPRRDKSVHMRTRVAAKTSLLGIMPSKITDFSCLAQIINRAHFMSHYISEFYQELYTPVFDMSLYAHKYTYIIWGRLEFYTFFKN</sequence>
<dbReference type="GeneTree" id="ENSGT00950000182856"/>
<dbReference type="GO" id="GO:0035091">
    <property type="term" value="F:phosphatidylinositol binding"/>
    <property type="evidence" value="ECO:0007669"/>
    <property type="project" value="TreeGrafter"/>
</dbReference>
<dbReference type="PANTHER" id="PTHR22775:SF3">
    <property type="entry name" value="SORTING NEXIN-13"/>
    <property type="match status" value="1"/>
</dbReference>
<organism evidence="2 3">
    <name type="scientific">Cynoglossus semilaevis</name>
    <name type="common">Tongue sole</name>
    <dbReference type="NCBI Taxonomy" id="244447"/>
    <lineage>
        <taxon>Eukaryota</taxon>
        <taxon>Metazoa</taxon>
        <taxon>Chordata</taxon>
        <taxon>Craniata</taxon>
        <taxon>Vertebrata</taxon>
        <taxon>Euteleostomi</taxon>
        <taxon>Actinopterygii</taxon>
        <taxon>Neopterygii</taxon>
        <taxon>Teleostei</taxon>
        <taxon>Neoteleostei</taxon>
        <taxon>Acanthomorphata</taxon>
        <taxon>Carangaria</taxon>
        <taxon>Pleuronectiformes</taxon>
        <taxon>Pleuronectoidei</taxon>
        <taxon>Cynoglossidae</taxon>
        <taxon>Cynoglossinae</taxon>
        <taxon>Cynoglossus</taxon>
    </lineage>
</organism>
<dbReference type="InParanoid" id="A0A3P8WXX9"/>
<protein>
    <submittedName>
        <fullName evidence="2">Sorting nexin-13-like</fullName>
    </submittedName>
</protein>
<reference evidence="2" key="2">
    <citation type="submission" date="2025-09" db="UniProtKB">
        <authorList>
            <consortium name="Ensembl"/>
        </authorList>
    </citation>
    <scope>IDENTIFICATION</scope>
</reference>
<evidence type="ECO:0000313" key="3">
    <source>
        <dbReference type="Proteomes" id="UP000265120"/>
    </source>
</evidence>
<name>A0A3P8WXX9_CYNSE</name>
<dbReference type="Pfam" id="PF08628">
    <property type="entry name" value="Nexin_C"/>
    <property type="match status" value="1"/>
</dbReference>
<feature type="domain" description="Sorting nexin C-terminal" evidence="1">
    <location>
        <begin position="90"/>
        <end position="131"/>
    </location>
</feature>
<evidence type="ECO:0000313" key="2">
    <source>
        <dbReference type="Ensembl" id="ENSCSEP00000030241.1"/>
    </source>
</evidence>
<dbReference type="Ensembl" id="ENSCSET00000030646.1">
    <property type="protein sequence ID" value="ENSCSEP00000030241.1"/>
    <property type="gene ID" value="ENSCSEG00000019377.1"/>
</dbReference>
<dbReference type="GO" id="GO:0005769">
    <property type="term" value="C:early endosome"/>
    <property type="evidence" value="ECO:0007669"/>
    <property type="project" value="TreeGrafter"/>
</dbReference>
<dbReference type="Proteomes" id="UP000265120">
    <property type="component" value="Unassembled WGS sequence"/>
</dbReference>